<dbReference type="RefSeq" id="WP_359215279.1">
    <property type="nucleotide sequence ID" value="NZ_JBEZAM010000071.1"/>
</dbReference>
<comment type="caution">
    <text evidence="1">The sequence shown here is derived from an EMBL/GenBank/DDBJ whole genome shotgun (WGS) entry which is preliminary data.</text>
</comment>
<sequence length="54" mass="5653">MTRYRQTGGVALRAMVLGGDHGHRLHPAQDDGAVPPADAVGYAREVRAAVATGR</sequence>
<organism evidence="1 2">
    <name type="scientific">Streptomyces exfoliatus</name>
    <name type="common">Streptomyces hydrogenans</name>
    <dbReference type="NCBI Taxonomy" id="1905"/>
    <lineage>
        <taxon>Bacteria</taxon>
        <taxon>Bacillati</taxon>
        <taxon>Actinomycetota</taxon>
        <taxon>Actinomycetes</taxon>
        <taxon>Kitasatosporales</taxon>
        <taxon>Streptomycetaceae</taxon>
        <taxon>Streptomyces</taxon>
    </lineage>
</organism>
<evidence type="ECO:0000313" key="1">
    <source>
        <dbReference type="EMBL" id="MEU7297574.1"/>
    </source>
</evidence>
<keyword evidence="2" id="KW-1185">Reference proteome</keyword>
<protein>
    <submittedName>
        <fullName evidence="1">Uncharacterized protein</fullName>
    </submittedName>
</protein>
<proteinExistence type="predicted"/>
<name>A0ABV3D519_STREX</name>
<reference evidence="1 2" key="1">
    <citation type="submission" date="2024-06" db="EMBL/GenBank/DDBJ databases">
        <title>The Natural Products Discovery Center: Release of the First 8490 Sequenced Strains for Exploring Actinobacteria Biosynthetic Diversity.</title>
        <authorList>
            <person name="Kalkreuter E."/>
            <person name="Kautsar S.A."/>
            <person name="Yang D."/>
            <person name="Bader C.D."/>
            <person name="Teijaro C.N."/>
            <person name="Fluegel L."/>
            <person name="Davis C.M."/>
            <person name="Simpson J.R."/>
            <person name="Lauterbach L."/>
            <person name="Steele A.D."/>
            <person name="Gui C."/>
            <person name="Meng S."/>
            <person name="Li G."/>
            <person name="Viehrig K."/>
            <person name="Ye F."/>
            <person name="Su P."/>
            <person name="Kiefer A.F."/>
            <person name="Nichols A."/>
            <person name="Cepeda A.J."/>
            <person name="Yan W."/>
            <person name="Fan B."/>
            <person name="Jiang Y."/>
            <person name="Adhikari A."/>
            <person name="Zheng C.-J."/>
            <person name="Schuster L."/>
            <person name="Cowan T.M."/>
            <person name="Smanski M.J."/>
            <person name="Chevrette M.G."/>
            <person name="De Carvalho L.P.S."/>
            <person name="Shen B."/>
        </authorList>
    </citation>
    <scope>NUCLEOTIDE SEQUENCE [LARGE SCALE GENOMIC DNA]</scope>
    <source>
        <strain evidence="1 2">NPDC045705</strain>
    </source>
</reference>
<dbReference type="Proteomes" id="UP001551210">
    <property type="component" value="Unassembled WGS sequence"/>
</dbReference>
<accession>A0ABV3D519</accession>
<dbReference type="EMBL" id="JBEZAM010000071">
    <property type="protein sequence ID" value="MEU7297574.1"/>
    <property type="molecule type" value="Genomic_DNA"/>
</dbReference>
<evidence type="ECO:0000313" key="2">
    <source>
        <dbReference type="Proteomes" id="UP001551210"/>
    </source>
</evidence>
<gene>
    <name evidence="1" type="ORF">AB0A76_30985</name>
</gene>